<feature type="domain" description="RNA polymerase sigma-70 region 2" evidence="6">
    <location>
        <begin position="30"/>
        <end position="95"/>
    </location>
</feature>
<proteinExistence type="inferred from homology"/>
<comment type="caution">
    <text evidence="8">The sequence shown here is derived from an EMBL/GenBank/DDBJ whole genome shotgun (WGS) entry which is preliminary data.</text>
</comment>
<evidence type="ECO:0000259" key="6">
    <source>
        <dbReference type="Pfam" id="PF04542"/>
    </source>
</evidence>
<dbReference type="InterPro" id="IPR014284">
    <property type="entry name" value="RNA_pol_sigma-70_dom"/>
</dbReference>
<evidence type="ECO:0000259" key="7">
    <source>
        <dbReference type="Pfam" id="PF08281"/>
    </source>
</evidence>
<dbReference type="SUPFAM" id="SSF88659">
    <property type="entry name" value="Sigma3 and sigma4 domains of RNA polymerase sigma factors"/>
    <property type="match status" value="1"/>
</dbReference>
<dbReference type="CDD" id="cd06171">
    <property type="entry name" value="Sigma70_r4"/>
    <property type="match status" value="1"/>
</dbReference>
<keyword evidence="3" id="KW-0731">Sigma factor</keyword>
<dbReference type="InterPro" id="IPR036388">
    <property type="entry name" value="WH-like_DNA-bd_sf"/>
</dbReference>
<accession>A0ABX0SC29</accession>
<organism evidence="8 9">
    <name type="scientific">Brooklawnia cerclae</name>
    <dbReference type="NCBI Taxonomy" id="349934"/>
    <lineage>
        <taxon>Bacteria</taxon>
        <taxon>Bacillati</taxon>
        <taxon>Actinomycetota</taxon>
        <taxon>Actinomycetes</taxon>
        <taxon>Propionibacteriales</taxon>
        <taxon>Propionibacteriaceae</taxon>
        <taxon>Brooklawnia</taxon>
    </lineage>
</organism>
<evidence type="ECO:0000313" key="8">
    <source>
        <dbReference type="EMBL" id="NIH55939.1"/>
    </source>
</evidence>
<evidence type="ECO:0000256" key="1">
    <source>
        <dbReference type="ARBA" id="ARBA00010641"/>
    </source>
</evidence>
<dbReference type="NCBIfam" id="TIGR02937">
    <property type="entry name" value="sigma70-ECF"/>
    <property type="match status" value="1"/>
</dbReference>
<feature type="region of interest" description="Disordered" evidence="5">
    <location>
        <begin position="196"/>
        <end position="217"/>
    </location>
</feature>
<gene>
    <name evidence="8" type="ORF">FB473_000584</name>
</gene>
<comment type="similarity">
    <text evidence="1">Belongs to the sigma-70 factor family. ECF subfamily.</text>
</comment>
<protein>
    <submittedName>
        <fullName evidence="8">RNA polymerase sigma-70 factor (ECF subfamily)</fullName>
    </submittedName>
</protein>
<evidence type="ECO:0000256" key="4">
    <source>
        <dbReference type="ARBA" id="ARBA00023163"/>
    </source>
</evidence>
<dbReference type="PANTHER" id="PTHR43133">
    <property type="entry name" value="RNA POLYMERASE ECF-TYPE SIGMA FACTO"/>
    <property type="match status" value="1"/>
</dbReference>
<evidence type="ECO:0000313" key="9">
    <source>
        <dbReference type="Proteomes" id="UP000749311"/>
    </source>
</evidence>
<dbReference type="Gene3D" id="1.10.10.10">
    <property type="entry name" value="Winged helix-like DNA-binding domain superfamily/Winged helix DNA-binding domain"/>
    <property type="match status" value="1"/>
</dbReference>
<dbReference type="PANTHER" id="PTHR43133:SF25">
    <property type="entry name" value="RNA POLYMERASE SIGMA FACTOR RFAY-RELATED"/>
    <property type="match status" value="1"/>
</dbReference>
<evidence type="ECO:0000256" key="3">
    <source>
        <dbReference type="ARBA" id="ARBA00023082"/>
    </source>
</evidence>
<keyword evidence="9" id="KW-1185">Reference proteome</keyword>
<dbReference type="InterPro" id="IPR039425">
    <property type="entry name" value="RNA_pol_sigma-70-like"/>
</dbReference>
<dbReference type="InterPro" id="IPR013324">
    <property type="entry name" value="RNA_pol_sigma_r3/r4-like"/>
</dbReference>
<evidence type="ECO:0000256" key="5">
    <source>
        <dbReference type="SAM" id="MobiDB-lite"/>
    </source>
</evidence>
<dbReference type="Gene3D" id="1.10.1740.10">
    <property type="match status" value="1"/>
</dbReference>
<dbReference type="Pfam" id="PF08281">
    <property type="entry name" value="Sigma70_r4_2"/>
    <property type="match status" value="1"/>
</dbReference>
<evidence type="ECO:0000256" key="2">
    <source>
        <dbReference type="ARBA" id="ARBA00023015"/>
    </source>
</evidence>
<reference evidence="8 9" key="1">
    <citation type="submission" date="2020-02" db="EMBL/GenBank/DDBJ databases">
        <title>Sequencing the genomes of 1000 actinobacteria strains.</title>
        <authorList>
            <person name="Klenk H.-P."/>
        </authorList>
    </citation>
    <scope>NUCLEOTIDE SEQUENCE [LARGE SCALE GENOMIC DNA]</scope>
    <source>
        <strain evidence="8 9">DSM 19609</strain>
    </source>
</reference>
<sequence>MTNPYRDIPEASDAAVIRDSLDDPEQFAIIFERHSSVVHGYLGRRAGSVADDLLGEVFLIAFRKRHTFDPDASSARPWLFGIASNLLARRARAETARYRALARLAVVSADDVDALERSDARIDASAARRAIATGLADLHSRDRDVLLMTAWADMSYADIAEALDIPLGTVRSRLHRARTLMRSHLSGIVISGAMPTDEPSPLAPSRGLIPFATKDES</sequence>
<keyword evidence="4" id="KW-0804">Transcription</keyword>
<dbReference type="EMBL" id="JAAMOZ010000001">
    <property type="protein sequence ID" value="NIH55939.1"/>
    <property type="molecule type" value="Genomic_DNA"/>
</dbReference>
<dbReference type="RefSeq" id="WP_167164681.1">
    <property type="nucleotide sequence ID" value="NZ_BAAAOO010000002.1"/>
</dbReference>
<keyword evidence="2" id="KW-0805">Transcription regulation</keyword>
<name>A0ABX0SC29_9ACTN</name>
<dbReference type="Proteomes" id="UP000749311">
    <property type="component" value="Unassembled WGS sequence"/>
</dbReference>
<dbReference type="InterPro" id="IPR013325">
    <property type="entry name" value="RNA_pol_sigma_r2"/>
</dbReference>
<feature type="domain" description="RNA polymerase sigma factor 70 region 4 type 2" evidence="7">
    <location>
        <begin position="129"/>
        <end position="179"/>
    </location>
</feature>
<dbReference type="Pfam" id="PF04542">
    <property type="entry name" value="Sigma70_r2"/>
    <property type="match status" value="1"/>
</dbReference>
<dbReference type="InterPro" id="IPR013249">
    <property type="entry name" value="RNA_pol_sigma70_r4_t2"/>
</dbReference>
<dbReference type="InterPro" id="IPR007627">
    <property type="entry name" value="RNA_pol_sigma70_r2"/>
</dbReference>
<dbReference type="SUPFAM" id="SSF88946">
    <property type="entry name" value="Sigma2 domain of RNA polymerase sigma factors"/>
    <property type="match status" value="1"/>
</dbReference>